<name>A0A1R0ZLU9_9BACL</name>
<dbReference type="EMBL" id="MPTW01000002">
    <property type="protein sequence ID" value="OME73141.1"/>
    <property type="molecule type" value="Genomic_DNA"/>
</dbReference>
<reference evidence="1 2" key="1">
    <citation type="submission" date="2016-11" db="EMBL/GenBank/DDBJ databases">
        <title>Paenibacillus species isolates.</title>
        <authorList>
            <person name="Beno S.M."/>
        </authorList>
    </citation>
    <scope>NUCLEOTIDE SEQUENCE [LARGE SCALE GENOMIC DNA]</scope>
    <source>
        <strain evidence="1 2">FSL H7-0443</strain>
    </source>
</reference>
<protein>
    <submittedName>
        <fullName evidence="1">Uncharacterized protein</fullName>
    </submittedName>
</protein>
<dbReference type="Proteomes" id="UP000187425">
    <property type="component" value="Unassembled WGS sequence"/>
</dbReference>
<gene>
    <name evidence="1" type="ORF">BSK65_04900</name>
</gene>
<dbReference type="RefSeq" id="WP_076283519.1">
    <property type="nucleotide sequence ID" value="NZ_MPTW01000002.1"/>
</dbReference>
<dbReference type="AlphaFoldDB" id="A0A1R0ZLU9"/>
<comment type="caution">
    <text evidence="1">The sequence shown here is derived from an EMBL/GenBank/DDBJ whole genome shotgun (WGS) entry which is preliminary data.</text>
</comment>
<sequence>MKKSKKVKLQEHCIMRLQYSYSDGGIAGYNECNPFLCDSIPDLVKYLSLEGIERLKEKLDEVYRDMPDSDKDN</sequence>
<evidence type="ECO:0000313" key="2">
    <source>
        <dbReference type="Proteomes" id="UP000187425"/>
    </source>
</evidence>
<organism evidence="1 2">
    <name type="scientific">Paenibacillus odorifer</name>
    <dbReference type="NCBI Taxonomy" id="189426"/>
    <lineage>
        <taxon>Bacteria</taxon>
        <taxon>Bacillati</taxon>
        <taxon>Bacillota</taxon>
        <taxon>Bacilli</taxon>
        <taxon>Bacillales</taxon>
        <taxon>Paenibacillaceae</taxon>
        <taxon>Paenibacillus</taxon>
    </lineage>
</organism>
<accession>A0A1R0ZLU9</accession>
<evidence type="ECO:0000313" key="1">
    <source>
        <dbReference type="EMBL" id="OME73141.1"/>
    </source>
</evidence>
<dbReference type="OrthoDB" id="9909687at2"/>
<proteinExistence type="predicted"/>